<dbReference type="GeneID" id="77936603"/>
<accession>A0A5B8WHD8</accession>
<dbReference type="EMBL" id="MN183282">
    <property type="protein sequence ID" value="QED11731.1"/>
    <property type="molecule type" value="Genomic_DNA"/>
</dbReference>
<dbReference type="Proteomes" id="UP000321915">
    <property type="component" value="Segment"/>
</dbReference>
<evidence type="ECO:0000313" key="2">
    <source>
        <dbReference type="Proteomes" id="UP000321915"/>
    </source>
</evidence>
<sequence length="75" mass="8161">MSESDDPVGWLAGGPGTDCVHCGHGVVTRDPDDLFHVESGESACFGQETVATVRKVDQFGSFSKRPLLNIRRQRT</sequence>
<gene>
    <name evidence="1" type="primary">243</name>
    <name evidence="1" type="ORF">SEA_QUI_243</name>
</gene>
<proteinExistence type="predicted"/>
<organism evidence="1 2">
    <name type="scientific">Arthrobacter phage Qui</name>
    <dbReference type="NCBI Taxonomy" id="2603260"/>
    <lineage>
        <taxon>Viruses</taxon>
        <taxon>Duplodnaviria</taxon>
        <taxon>Heunggongvirae</taxon>
        <taxon>Uroviricota</taxon>
        <taxon>Caudoviricetes</taxon>
        <taxon>Quivirus</taxon>
        <taxon>Quivirus qui</taxon>
    </lineage>
</organism>
<reference evidence="1 2" key="1">
    <citation type="submission" date="2019-07" db="EMBL/GenBank/DDBJ databases">
        <authorList>
            <person name="Abdullah A."/>
            <person name="Lima G.C."/>
            <person name="Cuneo C.K."/>
            <person name="Ennest D.C."/>
            <person name="Fritz K.J."/>
            <person name="Johnson B.T."/>
            <person name="Larson S.M."/>
            <person name="Lemunyete M.N."/>
            <person name="Murray M.B."/>
            <person name="Osmond D.E."/>
            <person name="Patras K.A."/>
            <person name="Ransibrahmanakul S."/>
            <person name="Simpson K.A."/>
            <person name="Thull B.S."/>
            <person name="Wetzel S."/>
            <person name="Bonilla J.A."/>
            <person name="Klyczek K."/>
            <person name="Garlena R.A."/>
            <person name="Russell D.A."/>
            <person name="Pope W.H."/>
            <person name="Jacobs-Sera D."/>
            <person name="Hatfull G.F."/>
        </authorList>
    </citation>
    <scope>NUCLEOTIDE SEQUENCE [LARGE SCALE GENOMIC DNA]</scope>
</reference>
<keyword evidence="2" id="KW-1185">Reference proteome</keyword>
<dbReference type="RefSeq" id="YP_010660609.1">
    <property type="nucleotide sequence ID" value="NC_070877.1"/>
</dbReference>
<name>A0A5B8WHD8_9CAUD</name>
<evidence type="ECO:0000313" key="1">
    <source>
        <dbReference type="EMBL" id="QED11731.1"/>
    </source>
</evidence>
<protein>
    <submittedName>
        <fullName evidence="1">Uncharacterized protein</fullName>
    </submittedName>
</protein>
<dbReference type="KEGG" id="vg:77936603"/>